<dbReference type="EMBL" id="BAABIS010000001">
    <property type="protein sequence ID" value="GAA4862472.1"/>
    <property type="molecule type" value="Genomic_DNA"/>
</dbReference>
<keyword evidence="2" id="KW-1185">Reference proteome</keyword>
<protein>
    <recommendedName>
        <fullName evidence="3">DUF2092 domain-containing protein</fullName>
    </recommendedName>
</protein>
<gene>
    <name evidence="1" type="ORF">GCM10023235_45790</name>
</gene>
<name>A0ABP9E431_9ACTN</name>
<reference evidence="2" key="1">
    <citation type="journal article" date="2019" name="Int. J. Syst. Evol. Microbiol.">
        <title>The Global Catalogue of Microorganisms (GCM) 10K type strain sequencing project: providing services to taxonomists for standard genome sequencing and annotation.</title>
        <authorList>
            <consortium name="The Broad Institute Genomics Platform"/>
            <consortium name="The Broad Institute Genome Sequencing Center for Infectious Disease"/>
            <person name="Wu L."/>
            <person name="Ma J."/>
        </authorList>
    </citation>
    <scope>NUCLEOTIDE SEQUENCE [LARGE SCALE GENOMIC DNA]</scope>
    <source>
        <strain evidence="2">JCM 13006</strain>
    </source>
</reference>
<comment type="caution">
    <text evidence="1">The sequence shown here is derived from an EMBL/GenBank/DDBJ whole genome shotgun (WGS) entry which is preliminary data.</text>
</comment>
<dbReference type="Proteomes" id="UP001501752">
    <property type="component" value="Unassembled WGS sequence"/>
</dbReference>
<evidence type="ECO:0000313" key="2">
    <source>
        <dbReference type="Proteomes" id="UP001501752"/>
    </source>
</evidence>
<proteinExistence type="predicted"/>
<evidence type="ECO:0000313" key="1">
    <source>
        <dbReference type="EMBL" id="GAA4862472.1"/>
    </source>
</evidence>
<evidence type="ECO:0008006" key="3">
    <source>
        <dbReference type="Google" id="ProtNLM"/>
    </source>
</evidence>
<organism evidence="1 2">
    <name type="scientific">Kitasatospora terrestris</name>
    <dbReference type="NCBI Taxonomy" id="258051"/>
    <lineage>
        <taxon>Bacteria</taxon>
        <taxon>Bacillati</taxon>
        <taxon>Actinomycetota</taxon>
        <taxon>Actinomycetes</taxon>
        <taxon>Kitasatosporales</taxon>
        <taxon>Streptomycetaceae</taxon>
        <taxon>Kitasatospora</taxon>
    </lineage>
</organism>
<accession>A0ABP9E431</accession>
<sequence>MGTGAAVVGWRRRPAFPQEPAINTAIRRTARLTVAATACALALTTGLTACGTVKQLTAGEKIADAFDKLGDGKTFKAELSVDATADQLVAFGKAVDDPIERNAAEALADLSLTVSVSAKKPLKDVEDFKKAQAGGDYNALATSKDVDLAYEIGGKKSGKNYFDFRVVGGKGYLKVDARGVAQLTGESTAGIDEMSAALPPSFKVAKDLLDGKWISFDPALVEELSKQAESATGKAAASPSAVPSLDPKAVEGFGKALKDVFAKNVTLEDRGASAGLQQIHVSANARPIVEGFLKAAKPLVKDLPTDTPLPDSAPATVPDRKVGADVYLRDGALSHATFDIAQLTDKAGPEIHFPIRIGFGRDVPAIEAPGGATEVTKKDVEDLTKGFGEMAGGDIEDGGPTTGPGDAAPLTDAQLAELAKLGMSREQAKAMNEAGFTFEELKEFVQLKS</sequence>